<comment type="caution">
    <text evidence="15">The sequence shown here is derived from an EMBL/GenBank/DDBJ whole genome shotgun (WGS) entry which is preliminary data.</text>
</comment>
<feature type="domain" description="YqgF/RNase H-like" evidence="14">
    <location>
        <begin position="1"/>
        <end position="100"/>
    </location>
</feature>
<accession>A0ABY0FMS7</accession>
<keyword evidence="16" id="KW-1185">Reference proteome</keyword>
<evidence type="ECO:0000256" key="2">
    <source>
        <dbReference type="ARBA" id="ARBA00022490"/>
    </source>
</evidence>
<evidence type="ECO:0000256" key="1">
    <source>
        <dbReference type="ARBA" id="ARBA00022475"/>
    </source>
</evidence>
<keyword evidence="2 11" id="KW-0963">Cytoplasm</keyword>
<keyword evidence="3 11" id="KW-0690">Ribosome biogenesis</keyword>
<feature type="region of interest" description="Disordered" evidence="12">
    <location>
        <begin position="140"/>
        <end position="161"/>
    </location>
</feature>
<keyword evidence="9 15" id="KW-0456">Lyase</keyword>
<keyword evidence="7 13" id="KW-1133">Transmembrane helix</keyword>
<dbReference type="SMART" id="SM00732">
    <property type="entry name" value="YqgFc"/>
    <property type="match status" value="1"/>
</dbReference>
<dbReference type="EMBL" id="PRLM01000006">
    <property type="protein sequence ID" value="RYC74488.1"/>
    <property type="molecule type" value="Genomic_DNA"/>
</dbReference>
<keyword evidence="6 11" id="KW-0378">Hydrolase</keyword>
<keyword evidence="5 11" id="KW-0540">Nuclease</keyword>
<proteinExistence type="inferred from homology"/>
<evidence type="ECO:0000256" key="13">
    <source>
        <dbReference type="SAM" id="Phobius"/>
    </source>
</evidence>
<evidence type="ECO:0000256" key="11">
    <source>
        <dbReference type="HAMAP-Rule" id="MF_00651"/>
    </source>
</evidence>
<dbReference type="NCBIfam" id="TIGR00247">
    <property type="entry name" value="endolytic transglycosylase MltG"/>
    <property type="match status" value="1"/>
</dbReference>
<dbReference type="PANTHER" id="PTHR30518">
    <property type="entry name" value="ENDOLYTIC MUREIN TRANSGLYCOSYLASE"/>
    <property type="match status" value="1"/>
</dbReference>
<reference evidence="15 16" key="2">
    <citation type="journal article" date="2020" name="Cell Rep.">
        <title>Acquisition and Adaptation of Ultra-small Parasitic Reduced Genome Bacteria to Mammalian Hosts.</title>
        <authorList>
            <person name="McLean J.S."/>
            <person name="Bor B."/>
            <person name="Kerns K.A."/>
            <person name="Liu Q."/>
            <person name="To T.T."/>
            <person name="Solden L."/>
            <person name="Hendrickson E.L."/>
            <person name="Wrighton K."/>
            <person name="Shi W."/>
            <person name="He X."/>
        </authorList>
    </citation>
    <scope>NUCLEOTIDE SEQUENCE [LARGE SCALE GENOMIC DNA]</scope>
    <source>
        <strain evidence="15 16">TM7_G3_2_Rum_HOT_351B</strain>
    </source>
</reference>
<feature type="transmembrane region" description="Helical" evidence="13">
    <location>
        <begin position="198"/>
        <end position="219"/>
    </location>
</feature>
<evidence type="ECO:0000256" key="6">
    <source>
        <dbReference type="ARBA" id="ARBA00022801"/>
    </source>
</evidence>
<gene>
    <name evidence="15" type="primary">mltG</name>
    <name evidence="15" type="ORF">G3RUM_00643</name>
</gene>
<protein>
    <recommendedName>
        <fullName evidence="11">Putative pre-16S rRNA nuclease</fullName>
        <ecNumber evidence="11">3.1.-.-</ecNumber>
    </recommendedName>
</protein>
<evidence type="ECO:0000256" key="9">
    <source>
        <dbReference type="ARBA" id="ARBA00023239"/>
    </source>
</evidence>
<keyword evidence="4 13" id="KW-0812">Transmembrane</keyword>
<evidence type="ECO:0000256" key="7">
    <source>
        <dbReference type="ARBA" id="ARBA00022989"/>
    </source>
</evidence>
<dbReference type="Pfam" id="PF02618">
    <property type="entry name" value="YceG"/>
    <property type="match status" value="1"/>
</dbReference>
<dbReference type="InterPro" id="IPR005227">
    <property type="entry name" value="YqgF"/>
</dbReference>
<evidence type="ECO:0000256" key="5">
    <source>
        <dbReference type="ARBA" id="ARBA00022722"/>
    </source>
</evidence>
<comment type="similarity">
    <text evidence="11">Belongs to the YqgF HJR family.</text>
</comment>
<dbReference type="InterPro" id="IPR003770">
    <property type="entry name" value="MLTG-like"/>
</dbReference>
<dbReference type="Pfam" id="PF03652">
    <property type="entry name" value="RuvX"/>
    <property type="match status" value="1"/>
</dbReference>
<organism evidence="15 16">
    <name type="scientific">Candidatus Nanosyncoccus alces</name>
    <dbReference type="NCBI Taxonomy" id="2171997"/>
    <lineage>
        <taxon>Bacteria</taxon>
        <taxon>Candidatus Saccharimonadota</taxon>
        <taxon>Candidatus Nanosyncoccalia</taxon>
        <taxon>Candidatus Nanosyncoccales</taxon>
        <taxon>Candidatus Nanosyncoccaceae</taxon>
        <taxon>Candidatus Nanosyncoccus</taxon>
    </lineage>
</organism>
<dbReference type="InterPro" id="IPR006641">
    <property type="entry name" value="YqgF/RNaseH-like_dom"/>
</dbReference>
<dbReference type="EC" id="3.1.-.-" evidence="11"/>
<comment type="function">
    <text evidence="11">Could be a nuclease involved in processing of the 5'-end of pre-16S rRNA.</text>
</comment>
<keyword evidence="10" id="KW-0961">Cell wall biogenesis/degradation</keyword>
<evidence type="ECO:0000313" key="15">
    <source>
        <dbReference type="EMBL" id="RYC74488.1"/>
    </source>
</evidence>
<evidence type="ECO:0000259" key="14">
    <source>
        <dbReference type="SMART" id="SM00732"/>
    </source>
</evidence>
<name>A0ABY0FMS7_9BACT</name>
<dbReference type="InterPro" id="IPR012337">
    <property type="entry name" value="RNaseH-like_sf"/>
</dbReference>
<dbReference type="GO" id="GO:0016829">
    <property type="term" value="F:lyase activity"/>
    <property type="evidence" value="ECO:0007669"/>
    <property type="project" value="UniProtKB-KW"/>
</dbReference>
<dbReference type="Proteomes" id="UP001191019">
    <property type="component" value="Unassembled WGS sequence"/>
</dbReference>
<sequence length="477" mass="52611">MKILALDVGEKRIGVARADSDTRIAVPVGFIEVNGSEWQEIAKVARLNSTSFFVLGLPRSNDGNETAQSLYVRQFAKKMVERIPGVKIRFQDESLTSVVAEERLKSRKKRYEKGEVDAEAASIILQDFLESLGRDTAMPSSPDAQNYMESNGARLNSWSSGDSTERLQGAANLAKREADKVKLNAKKAKHKMKTTTKWISGLIILAIIGLAAAGVAMFIRDQRYKDYAEQFAQIEANMQAEVFDFTIKPGETISDIKDNLVELGYSTTEVEAALNADYNFAFLQNRPDGASLEGYLYGETHEFYKNTPVGEIIETYLAGMERVITENELEVKYAAQGLSLFEGITLASVVQKEAPSGEQPTVAQIFLTRLSYGIPLGSDVTVSYAIDQIDPNRQIYADNQAALSVDSCYNTRLYTGLPCGPISNPGLSALLAVAEPSDTSYLYFLTGDDGMMYYSYTEAEHIQNIASHCRDLCNISL</sequence>
<dbReference type="SUPFAM" id="SSF53098">
    <property type="entry name" value="Ribonuclease H-like"/>
    <property type="match status" value="1"/>
</dbReference>
<dbReference type="PANTHER" id="PTHR30518:SF2">
    <property type="entry name" value="ENDOLYTIC MUREIN TRANSGLYCOSYLASE"/>
    <property type="match status" value="1"/>
</dbReference>
<keyword evidence="8 13" id="KW-0472">Membrane</keyword>
<reference evidence="15 16" key="1">
    <citation type="journal article" date="2018" name="bioRxiv">
        <title>Evidence of independent acquisition and adaption of ultra-small bacteria to human hosts across the highly diverse yet reduced genomes of the phylum Saccharibacteria.</title>
        <authorList>
            <person name="McLean J.S."/>
            <person name="Bor B."/>
            <person name="To T.T."/>
            <person name="Liu Q."/>
            <person name="Kearns K.A."/>
            <person name="Solden L.M."/>
            <person name="Wrighton K.C."/>
            <person name="He X."/>
            <person name="Shi W."/>
        </authorList>
    </citation>
    <scope>NUCLEOTIDE SEQUENCE [LARGE SCALE GENOMIC DNA]</scope>
    <source>
        <strain evidence="15 16">TM7_G3_2_Rum_HOT_351B</strain>
    </source>
</reference>
<keyword evidence="1" id="KW-1003">Cell membrane</keyword>
<evidence type="ECO:0000313" key="16">
    <source>
        <dbReference type="Proteomes" id="UP001191019"/>
    </source>
</evidence>
<dbReference type="HAMAP" id="MF_00651">
    <property type="entry name" value="Nuclease_YqgF"/>
    <property type="match status" value="1"/>
</dbReference>
<evidence type="ECO:0000256" key="12">
    <source>
        <dbReference type="SAM" id="MobiDB-lite"/>
    </source>
</evidence>
<dbReference type="Gene3D" id="3.30.420.140">
    <property type="entry name" value="YqgF/RNase H-like domain"/>
    <property type="match status" value="1"/>
</dbReference>
<evidence type="ECO:0000256" key="4">
    <source>
        <dbReference type="ARBA" id="ARBA00022692"/>
    </source>
</evidence>
<evidence type="ECO:0000256" key="3">
    <source>
        <dbReference type="ARBA" id="ARBA00022517"/>
    </source>
</evidence>
<dbReference type="RefSeq" id="WP_129735311.1">
    <property type="nucleotide sequence ID" value="NZ_PRLM01000006.1"/>
</dbReference>
<dbReference type="NCBIfam" id="TIGR00250">
    <property type="entry name" value="RNAse_H_YqgF"/>
    <property type="match status" value="1"/>
</dbReference>
<dbReference type="CDD" id="cd16964">
    <property type="entry name" value="YqgF"/>
    <property type="match status" value="1"/>
</dbReference>
<dbReference type="InterPro" id="IPR037027">
    <property type="entry name" value="YqgF/RNaseH-like_dom_sf"/>
</dbReference>
<evidence type="ECO:0000256" key="8">
    <source>
        <dbReference type="ARBA" id="ARBA00023136"/>
    </source>
</evidence>
<comment type="subcellular location">
    <subcellularLocation>
        <location evidence="11">Cytoplasm</location>
    </subcellularLocation>
</comment>
<evidence type="ECO:0000256" key="10">
    <source>
        <dbReference type="ARBA" id="ARBA00023316"/>
    </source>
</evidence>